<protein>
    <submittedName>
        <fullName evidence="2">Uncharacterized protein</fullName>
    </submittedName>
</protein>
<gene>
    <name evidence="2" type="ORF">HHK36_027158</name>
</gene>
<feature type="region of interest" description="Disordered" evidence="1">
    <location>
        <begin position="1098"/>
        <end position="1147"/>
    </location>
</feature>
<evidence type="ECO:0000313" key="3">
    <source>
        <dbReference type="Proteomes" id="UP000655225"/>
    </source>
</evidence>
<feature type="region of interest" description="Disordered" evidence="1">
    <location>
        <begin position="927"/>
        <end position="1039"/>
    </location>
</feature>
<sequence length="1255" mass="135223">MDSQDHSKTHPPGHENHGVHLCHKCGWAFPNSHPSSKIRRAHKRVCGKIESEEKIHLSGSDEEQPSDEDIKTPEGPKMEDTMNNEKGSCEIQRKRSEEEIFSDAVTEFADTGTSPGAEMPVVEDTGRPDSNVERISEDDLETTQSLKATASAVNNSTHGDQLQNPQVLESSSHQMGSNALFQDHASISTIDSLVTSISDKGTESLAVELSNDRNGSASLLSPNKTETSVTASENTNTHTGENVTGSSMEFTGQNRDAKGKETTKIDGNLPDNGVSPSTIANEASEVDSKSPEMDGSAGVEISPDITNAYTRIITDTVPIDPISDSKEESFDVLGSKMYQNDPSDSCSRSTEIESVEHRGALVDTARVEVDAAREIDTPGDTVELFNVKEVNGNVHELSVPDYTPLEAHPEMMIEDFKDQGPGKSELSATHCGEEIRDLEDCIKNPVSEDTHAGFLLSKSGEGADVSSSAMQAPEDNLQLENRGSESMIEEVFVECEADISESRATVSEDLGLDELAAFPDATRSDIPFSETEKSRTVCSLEEQEPRDSCKILPENGTVVRAGEDVMISPVDAEVHQTTNVVSSDAPGINSTEGATKESAKLNTTASESASDPSASQFHANDGIIESERSQEIESTPPSKENAKINMTASESASDPSASQFQANDGIFESERLQEIESTPPSRENAKINISASESASDPSASQFQANDGIFESERLQEIESTPPSKENTKINTTASDSASDPSASQFHANDGIIESERLQEIEPTPLETVLDSSAIGISTDHFGNKTETHSSLQNVEGKDFQECAKELDITSGDLSSVSKKEVQIECVGDDSSATEPFHEETKLNQSSDVGLSQSGSVNLMLKEPNPSAVDAESGVLSSVVAGNGNANDSGVGASGIHSNSLQEEGDSNLIKQQVGASAFVHADVSVDSNSQTDSVEGYWGSVSDGTVPSTRYATDAPPILDAEALSPTDSQEPKEEAPKTNIQKTRGASKEHLSDKADIYEPPSFMTLVEPGRGDDRKAASDEIQTVENPQEPKSSLEAGWFPSLTNVVNESQGRKKNEEIIAKVVNWSAGKPHTPLKSLLVEANVESKPKVLNSQGHAISSTNKDVGSAKENIDQSKSFPPMPTPEVSTTAANRDTEREWNSPARLLDSKRDKKKVRGKPYWDLASKTTIGLGKEQGGLYYPLLLDPPLKRALIWSIEEQKIVKELQDGKRKSEDFASNPAQDSPTYETYGRAKRDEEGEPTIPIPAIQQEQWE</sequence>
<dbReference type="Proteomes" id="UP000655225">
    <property type="component" value="Unassembled WGS sequence"/>
</dbReference>
<feature type="region of interest" description="Disordered" evidence="1">
    <location>
        <begin position="830"/>
        <end position="850"/>
    </location>
</feature>
<organism evidence="2 3">
    <name type="scientific">Tetracentron sinense</name>
    <name type="common">Spur-leaf</name>
    <dbReference type="NCBI Taxonomy" id="13715"/>
    <lineage>
        <taxon>Eukaryota</taxon>
        <taxon>Viridiplantae</taxon>
        <taxon>Streptophyta</taxon>
        <taxon>Embryophyta</taxon>
        <taxon>Tracheophyta</taxon>
        <taxon>Spermatophyta</taxon>
        <taxon>Magnoliopsida</taxon>
        <taxon>Trochodendrales</taxon>
        <taxon>Trochodendraceae</taxon>
        <taxon>Tetracentron</taxon>
    </lineage>
</organism>
<dbReference type="AlphaFoldDB" id="A0A835D3B0"/>
<dbReference type="PANTHER" id="PTHR35746">
    <property type="entry name" value="PENTATRICOPEPTIDE REPEAT (PPR) SUPERFAMILY PROTEIN"/>
    <property type="match status" value="1"/>
</dbReference>
<feature type="compositionally biased region" description="Basic and acidic residues" evidence="1">
    <location>
        <begin position="87"/>
        <end position="98"/>
    </location>
</feature>
<accession>A0A835D3B0</accession>
<feature type="compositionally biased region" description="Low complexity" evidence="1">
    <location>
        <begin position="734"/>
        <end position="744"/>
    </location>
</feature>
<feature type="compositionally biased region" description="Basic and acidic residues" evidence="1">
    <location>
        <begin position="988"/>
        <end position="999"/>
    </location>
</feature>
<feature type="compositionally biased region" description="Polar residues" evidence="1">
    <location>
        <begin position="644"/>
        <end position="662"/>
    </location>
</feature>
<feature type="region of interest" description="Disordered" evidence="1">
    <location>
        <begin position="1208"/>
        <end position="1255"/>
    </location>
</feature>
<feature type="compositionally biased region" description="Polar residues" evidence="1">
    <location>
        <begin position="943"/>
        <end position="952"/>
    </location>
</feature>
<feature type="compositionally biased region" description="Basic and acidic residues" evidence="1">
    <location>
        <begin position="255"/>
        <end position="264"/>
    </location>
</feature>
<feature type="region of interest" description="Disordered" evidence="1">
    <location>
        <begin position="886"/>
        <end position="906"/>
    </location>
</feature>
<feature type="compositionally biased region" description="Polar residues" evidence="1">
    <location>
        <begin position="1023"/>
        <end position="1034"/>
    </location>
</feature>
<feature type="compositionally biased region" description="Basic and acidic residues" evidence="1">
    <location>
        <begin position="124"/>
        <end position="137"/>
    </location>
</feature>
<keyword evidence="3" id="KW-1185">Reference proteome</keyword>
<feature type="region of interest" description="Disordered" evidence="1">
    <location>
        <begin position="50"/>
        <end position="175"/>
    </location>
</feature>
<evidence type="ECO:0000256" key="1">
    <source>
        <dbReference type="SAM" id="MobiDB-lite"/>
    </source>
</evidence>
<feature type="compositionally biased region" description="Polar residues" evidence="1">
    <location>
        <begin position="600"/>
        <end position="618"/>
    </location>
</feature>
<feature type="compositionally biased region" description="Polar residues" evidence="1">
    <location>
        <begin position="576"/>
        <end position="593"/>
    </location>
</feature>
<feature type="compositionally biased region" description="Polar residues" evidence="1">
    <location>
        <begin position="212"/>
        <end position="254"/>
    </location>
</feature>
<feature type="compositionally biased region" description="Basic and acidic residues" evidence="1">
    <location>
        <begin position="1012"/>
        <end position="1021"/>
    </location>
</feature>
<comment type="caution">
    <text evidence="2">The sequence shown here is derived from an EMBL/GenBank/DDBJ whole genome shotgun (WGS) entry which is preliminary data.</text>
</comment>
<dbReference type="EMBL" id="JABCRI010000020">
    <property type="protein sequence ID" value="KAF8388486.1"/>
    <property type="molecule type" value="Genomic_DNA"/>
</dbReference>
<dbReference type="OrthoDB" id="1939753at2759"/>
<reference evidence="2 3" key="1">
    <citation type="submission" date="2020-04" db="EMBL/GenBank/DDBJ databases">
        <title>Plant Genome Project.</title>
        <authorList>
            <person name="Zhang R.-G."/>
        </authorList>
    </citation>
    <scope>NUCLEOTIDE SEQUENCE [LARGE SCALE GENOMIC DNA]</scope>
    <source>
        <strain evidence="2">YNK0</strain>
        <tissue evidence="2">Leaf</tissue>
    </source>
</reference>
<evidence type="ECO:0000313" key="2">
    <source>
        <dbReference type="EMBL" id="KAF8388486.1"/>
    </source>
</evidence>
<feature type="compositionally biased region" description="Polar residues" evidence="1">
    <location>
        <begin position="142"/>
        <end position="175"/>
    </location>
</feature>
<name>A0A835D3B0_TETSI</name>
<feature type="region of interest" description="Disordered" evidence="1">
    <location>
        <begin position="576"/>
        <end position="752"/>
    </location>
</feature>
<dbReference type="PANTHER" id="PTHR35746:SF1">
    <property type="entry name" value="PENTATRICOPEPTIDE REPEAT (PPR) SUPERFAMILY PROTEIN"/>
    <property type="match status" value="1"/>
</dbReference>
<dbReference type="OMA" id="VETSTYH"/>
<feature type="compositionally biased region" description="Polar residues" evidence="1">
    <location>
        <begin position="718"/>
        <end position="733"/>
    </location>
</feature>
<proteinExistence type="predicted"/>
<feature type="region of interest" description="Disordered" evidence="1">
    <location>
        <begin position="208"/>
        <end position="300"/>
    </location>
</feature>
<feature type="compositionally biased region" description="Basic and acidic residues" evidence="1">
    <location>
        <begin position="68"/>
        <end position="80"/>
    </location>
</feature>
<feature type="compositionally biased region" description="Low complexity" evidence="1">
    <location>
        <begin position="690"/>
        <end position="701"/>
    </location>
</feature>